<dbReference type="RefSeq" id="XP_002507064.1">
    <property type="nucleotide sequence ID" value="XM_002507018.1"/>
</dbReference>
<feature type="compositionally biased region" description="Low complexity" evidence="1">
    <location>
        <begin position="36"/>
        <end position="46"/>
    </location>
</feature>
<feature type="region of interest" description="Disordered" evidence="1">
    <location>
        <begin position="1"/>
        <end position="88"/>
    </location>
</feature>
<protein>
    <submittedName>
        <fullName evidence="2">Uncharacterized protein</fullName>
    </submittedName>
</protein>
<dbReference type="AlphaFoldDB" id="C1FD30"/>
<reference evidence="2 3" key="1">
    <citation type="journal article" date="2009" name="Science">
        <title>Green evolution and dynamic adaptations revealed by genomes of the marine picoeukaryotes Micromonas.</title>
        <authorList>
            <person name="Worden A.Z."/>
            <person name="Lee J.H."/>
            <person name="Mock T."/>
            <person name="Rouze P."/>
            <person name="Simmons M.P."/>
            <person name="Aerts A.L."/>
            <person name="Allen A.E."/>
            <person name="Cuvelier M.L."/>
            <person name="Derelle E."/>
            <person name="Everett M.V."/>
            <person name="Foulon E."/>
            <person name="Grimwood J."/>
            <person name="Gundlach H."/>
            <person name="Henrissat B."/>
            <person name="Napoli C."/>
            <person name="McDonald S.M."/>
            <person name="Parker M.S."/>
            <person name="Rombauts S."/>
            <person name="Salamov A."/>
            <person name="Von Dassow P."/>
            <person name="Badger J.H."/>
            <person name="Coutinho P.M."/>
            <person name="Demir E."/>
            <person name="Dubchak I."/>
            <person name="Gentemann C."/>
            <person name="Eikrem W."/>
            <person name="Gready J.E."/>
            <person name="John U."/>
            <person name="Lanier W."/>
            <person name="Lindquist E.A."/>
            <person name="Lucas S."/>
            <person name="Mayer K.F."/>
            <person name="Moreau H."/>
            <person name="Not F."/>
            <person name="Otillar R."/>
            <person name="Panaud O."/>
            <person name="Pangilinan J."/>
            <person name="Paulsen I."/>
            <person name="Piegu B."/>
            <person name="Poliakov A."/>
            <person name="Robbens S."/>
            <person name="Schmutz J."/>
            <person name="Toulza E."/>
            <person name="Wyss T."/>
            <person name="Zelensky A."/>
            <person name="Zhou K."/>
            <person name="Armbrust E.V."/>
            <person name="Bhattacharya D."/>
            <person name="Goodenough U.W."/>
            <person name="Van de Peer Y."/>
            <person name="Grigoriev I.V."/>
        </authorList>
    </citation>
    <scope>NUCLEOTIDE SEQUENCE [LARGE SCALE GENOMIC DNA]</scope>
    <source>
        <strain evidence="3">RCC299 / NOUM17</strain>
    </source>
</reference>
<evidence type="ECO:0000256" key="1">
    <source>
        <dbReference type="SAM" id="MobiDB-lite"/>
    </source>
</evidence>
<evidence type="ECO:0000313" key="3">
    <source>
        <dbReference type="Proteomes" id="UP000002009"/>
    </source>
</evidence>
<gene>
    <name evidence="2" type="ORF">MICPUN_54880</name>
</gene>
<dbReference type="EMBL" id="CP001574">
    <property type="protein sequence ID" value="ACO68322.1"/>
    <property type="molecule type" value="Genomic_DNA"/>
</dbReference>
<dbReference type="Proteomes" id="UP000002009">
    <property type="component" value="Chromosome 1"/>
</dbReference>
<name>C1FD30_MICCC</name>
<dbReference type="GeneID" id="8250379"/>
<proteinExistence type="predicted"/>
<evidence type="ECO:0000313" key="2">
    <source>
        <dbReference type="EMBL" id="ACO68322.1"/>
    </source>
</evidence>
<sequence>MPTPVEPGGDRPPDSANKNTRAKEAATEPATSVKPVTTLAVTTLAVNSTAPGTTNLKKRGRGRPPGSKNKKGTASAGVATPASNKRPRDVWVVESSKVTFDRRHDCIEYKDIHGVFASLRAANVEARKIQAEEVDGIDEEYSGNIQEVEKIDSDDKPFYYSHLQETPGYDTETTTTIEVRQFPLR</sequence>
<dbReference type="InParanoid" id="C1FD30"/>
<organism evidence="2 3">
    <name type="scientific">Micromonas commoda (strain RCC299 / NOUM17 / CCMP2709)</name>
    <name type="common">Picoplanktonic green alga</name>
    <dbReference type="NCBI Taxonomy" id="296587"/>
    <lineage>
        <taxon>Eukaryota</taxon>
        <taxon>Viridiplantae</taxon>
        <taxon>Chlorophyta</taxon>
        <taxon>Mamiellophyceae</taxon>
        <taxon>Mamiellales</taxon>
        <taxon>Mamiellaceae</taxon>
        <taxon>Micromonas</taxon>
    </lineage>
</organism>
<keyword evidence="3" id="KW-1185">Reference proteome</keyword>
<accession>C1FD30</accession>
<dbReference type="KEGG" id="mis:MICPUN_54880"/>